<keyword evidence="4" id="KW-0808">Transferase</keyword>
<dbReference type="CDD" id="cd16731">
    <property type="entry name" value="RING-HC_MKRN2"/>
    <property type="match status" value="1"/>
</dbReference>
<dbReference type="GO" id="GO:0016874">
    <property type="term" value="F:ligase activity"/>
    <property type="evidence" value="ECO:0007669"/>
    <property type="project" value="UniProtKB-KW"/>
</dbReference>
<dbReference type="PRINTS" id="PR01291">
    <property type="entry name" value="PROXISOMPAGR"/>
</dbReference>
<evidence type="ECO:0000256" key="2">
    <source>
        <dbReference type="ARBA" id="ARBA00008092"/>
    </source>
</evidence>
<keyword evidence="9" id="KW-0833">Ubl conjugation pathway</keyword>
<dbReference type="InterPro" id="IPR000571">
    <property type="entry name" value="Znf_CCCH"/>
</dbReference>
<evidence type="ECO:0000256" key="9">
    <source>
        <dbReference type="ARBA" id="ARBA00022786"/>
    </source>
</evidence>
<organism evidence="21 22">
    <name type="scientific">Polyodon spathula</name>
    <name type="common">North American paddlefish</name>
    <name type="synonym">Squalus spathula</name>
    <dbReference type="NCBI Taxonomy" id="7913"/>
    <lineage>
        <taxon>Eukaryota</taxon>
        <taxon>Metazoa</taxon>
        <taxon>Chordata</taxon>
        <taxon>Craniata</taxon>
        <taxon>Vertebrata</taxon>
        <taxon>Euteleostomi</taxon>
        <taxon>Actinopterygii</taxon>
        <taxon>Chondrostei</taxon>
        <taxon>Acipenseriformes</taxon>
        <taxon>Polyodontidae</taxon>
        <taxon>Polyodon</taxon>
    </lineage>
</organism>
<evidence type="ECO:0000256" key="15">
    <source>
        <dbReference type="ARBA" id="ARBA00023242"/>
    </source>
</evidence>
<evidence type="ECO:0000256" key="8">
    <source>
        <dbReference type="ARBA" id="ARBA00022782"/>
    </source>
</evidence>
<dbReference type="Pfam" id="PF00105">
    <property type="entry name" value="zf-C4"/>
    <property type="match status" value="1"/>
</dbReference>
<feature type="domain" description="Nuclear receptor" evidence="20">
    <location>
        <begin position="108"/>
        <end position="182"/>
    </location>
</feature>
<dbReference type="PROSITE" id="PS50089">
    <property type="entry name" value="ZF_RING_2"/>
    <property type="match status" value="1"/>
</dbReference>
<dbReference type="CDD" id="cd06965">
    <property type="entry name" value="NR_DBD_Ppar"/>
    <property type="match status" value="1"/>
</dbReference>
<dbReference type="InterPro" id="IPR045072">
    <property type="entry name" value="MKRN-like"/>
</dbReference>
<dbReference type="SMART" id="SM00184">
    <property type="entry name" value="RING"/>
    <property type="match status" value="1"/>
</dbReference>
<evidence type="ECO:0000256" key="5">
    <source>
        <dbReference type="ARBA" id="ARBA00022723"/>
    </source>
</evidence>
<dbReference type="Gene3D" id="3.30.40.10">
    <property type="entry name" value="Zinc/RING finger domain, C3HC4 (zinc finger)"/>
    <property type="match status" value="1"/>
</dbReference>
<dbReference type="InterPro" id="IPR035500">
    <property type="entry name" value="NHR-like_dom_sf"/>
</dbReference>
<evidence type="ECO:0000256" key="1">
    <source>
        <dbReference type="ARBA" id="ARBA00000900"/>
    </source>
</evidence>
<evidence type="ECO:0000256" key="14">
    <source>
        <dbReference type="ARBA" id="ARBA00023170"/>
    </source>
</evidence>
<comment type="subcellular location">
    <subcellularLocation>
        <location evidence="17">Cytoplasm</location>
    </subcellularLocation>
    <subcellularLocation>
        <location evidence="17">Nucleus</location>
    </subcellularLocation>
</comment>
<feature type="zinc finger region" description="C3H1-type" evidence="16">
    <location>
        <begin position="485"/>
        <end position="512"/>
    </location>
</feature>
<dbReference type="Gene3D" id="2.30.30.1190">
    <property type="match status" value="1"/>
</dbReference>
<dbReference type="InterPro" id="IPR013088">
    <property type="entry name" value="Znf_NHR/GATA"/>
</dbReference>
<evidence type="ECO:0000256" key="11">
    <source>
        <dbReference type="ARBA" id="ARBA00023015"/>
    </source>
</evidence>
<keyword evidence="15 17" id="KW-0539">Nucleus</keyword>
<evidence type="ECO:0000259" key="18">
    <source>
        <dbReference type="PROSITE" id="PS50089"/>
    </source>
</evidence>
<dbReference type="PROSITE" id="PS00031">
    <property type="entry name" value="NUCLEAR_REC_DBD_1"/>
    <property type="match status" value="1"/>
</dbReference>
<sequence>MVDTQLPMWQVSFGLNPVDMAELDDHSHSFDIKPYTTVDYSGISNRSYDCSPPERVDLTELDCKYNFKLQEYHHTSAIKLEPPSPPQYSDKSFPFTKLHEDPLNATLSVECRVCADKASGFHYGVHACEGCKGFFRRTIRLKLVYDRCDLNCRIHKKSRNKCQYCRFQKCLMVGMSHNAIRFGRMPQAEKEKLLAEISSDIDQMNPESADLRVLAKHLYDSYFKSFPLTKAKARAILTGKTGDKAIQIHLKNTLIKFTVDVGAETYNSLHCIFFQFFKGCFGKGILSRSRPEYRISKKWSVLPFKISPGKQKALFVSVGGKTPRLVCRISPFRIIEYAFFLTYALGCLSIYYNETPLLLHRKGPPFYHARYDHIKPSAGRGIATGIVIGGNSIGIPILGGSHISAPIIGSNPAETGRRGKKPLVLRDRALCTSDERTPQYRVDDYKTPEPGCWGYQDEALNIKPHSYLEAIRSGLEDSTAGSSFANPQQLCPYAAAGQCHFGSSCAYLHGEVCEICTLQVLHPFDPEQRKAHEKMCMVAFELDMEKAFAVQFSQNKVCSICMEVVYEKASPSERRFGILSNCNHTYCLPCIRQWRCAKQFENKIIKSCPECRVVSEFVIPSVYWVEDQEEKNRLIEEFKTGVSKKACKYFDQGRGTCPFGGKCFYMHAYPDGTRAEPETPRKQMSSEGSVRFLNSVRLWDFIQEREHRGERQHEDEVSELGELFMQLSGADQEASVTSTQ</sequence>
<comment type="catalytic activity">
    <reaction evidence="1">
        <text>S-ubiquitinyl-[E2 ubiquitin-conjugating enzyme]-L-cysteine + [acceptor protein]-L-lysine = [E2 ubiquitin-conjugating enzyme]-L-cysteine + N(6)-ubiquitinyl-[acceptor protein]-L-lysine.</text>
        <dbReference type="EC" id="2.3.2.27"/>
    </reaction>
</comment>
<dbReference type="InterPro" id="IPR001841">
    <property type="entry name" value="Znf_RING"/>
</dbReference>
<reference evidence="21" key="1">
    <citation type="journal article" date="2021" name="Cell">
        <title>Tracing the genetic footprints of vertebrate landing in non-teleost ray-finned fishes.</title>
        <authorList>
            <person name="Bi X."/>
            <person name="Wang K."/>
            <person name="Yang L."/>
            <person name="Pan H."/>
            <person name="Jiang H."/>
            <person name="Wei Q."/>
            <person name="Fang M."/>
            <person name="Yu H."/>
            <person name="Zhu C."/>
            <person name="Cai Y."/>
            <person name="He Y."/>
            <person name="Gan X."/>
            <person name="Zeng H."/>
            <person name="Yu D."/>
            <person name="Zhu Y."/>
            <person name="Jiang H."/>
            <person name="Qiu Q."/>
            <person name="Yang H."/>
            <person name="Zhang Y.E."/>
            <person name="Wang W."/>
            <person name="Zhu M."/>
            <person name="He S."/>
            <person name="Zhang G."/>
        </authorList>
    </citation>
    <scope>NUCLEOTIDE SEQUENCE</scope>
    <source>
        <strain evidence="21">Pddl_001</strain>
    </source>
</reference>
<comment type="function">
    <text evidence="17">Nuclear receptor that binds peroxisome proliferators such as hypolipidemic drugs and fatty acids. Once activated by a ligand, the nuclear receptor binds to DNA specific PPAR response elements (PPRE) and modulates the transcription of its target genes, such as acyl-CoA oxidase. It therefore controls the peroxisomal beta-oxidation pathway of fatty acids. Key regulator of adipocyte differentiation and glucose homeostasis. May play a role in the regulation of circadian rhythm.</text>
</comment>
<feature type="zinc finger region" description="C3H1-type" evidence="16">
    <location>
        <begin position="641"/>
        <end position="670"/>
    </location>
</feature>
<dbReference type="InterPro" id="IPR022590">
    <property type="entry name" value="PPARgamma_N"/>
</dbReference>
<dbReference type="InterPro" id="IPR018957">
    <property type="entry name" value="Znf_C3HC4_RING-type"/>
</dbReference>
<dbReference type="PROSITE" id="PS00518">
    <property type="entry name" value="ZF_RING_1"/>
    <property type="match status" value="1"/>
</dbReference>
<dbReference type="Pfam" id="PF12577">
    <property type="entry name" value="PPARgamma_N"/>
    <property type="match status" value="1"/>
</dbReference>
<evidence type="ECO:0000259" key="20">
    <source>
        <dbReference type="PROSITE" id="PS51030"/>
    </source>
</evidence>
<keyword evidence="13 17" id="KW-0804">Transcription</keyword>
<proteinExistence type="inferred from homology"/>
<evidence type="ECO:0000256" key="13">
    <source>
        <dbReference type="ARBA" id="ARBA00023163"/>
    </source>
</evidence>
<evidence type="ECO:0000256" key="16">
    <source>
        <dbReference type="PROSITE-ProRule" id="PRU00723"/>
    </source>
</evidence>
<protein>
    <recommendedName>
        <fullName evidence="17">Peroxisome proliferator-activated receptor gamma</fullName>
        <shortName evidence="17">PPAR-gamma</shortName>
    </recommendedName>
    <alternativeName>
        <fullName evidence="17">Nuclear receptor subfamily 1 group C member 3</fullName>
    </alternativeName>
</protein>
<evidence type="ECO:0000256" key="10">
    <source>
        <dbReference type="ARBA" id="ARBA00022833"/>
    </source>
</evidence>
<dbReference type="Gene3D" id="3.30.50.10">
    <property type="entry name" value="Erythroid Transcription Factor GATA-1, subunit A"/>
    <property type="match status" value="1"/>
</dbReference>
<dbReference type="PRINTS" id="PR00047">
    <property type="entry name" value="STROIDFINGER"/>
</dbReference>
<dbReference type="PROSITE" id="PS50103">
    <property type="entry name" value="ZF_C3H1"/>
    <property type="match status" value="2"/>
</dbReference>
<feature type="non-terminal residue" evidence="21">
    <location>
        <position position="1"/>
    </location>
</feature>
<dbReference type="Proteomes" id="UP001166093">
    <property type="component" value="Unassembled WGS sequence"/>
</dbReference>
<evidence type="ECO:0000256" key="17">
    <source>
        <dbReference type="RuleBase" id="RU364110"/>
    </source>
</evidence>
<accession>A0ABS2Y7Y5</accession>
<dbReference type="PRINTS" id="PR01288">
    <property type="entry name" value="PROXISOMEPAR"/>
</dbReference>
<feature type="domain" description="C3H1-type" evidence="19">
    <location>
        <begin position="641"/>
        <end position="670"/>
    </location>
</feature>
<dbReference type="InterPro" id="IPR003077">
    <property type="entry name" value="PPAR-gamma"/>
</dbReference>
<keyword evidence="22" id="KW-1185">Reference proteome</keyword>
<dbReference type="SMART" id="SM00399">
    <property type="entry name" value="ZnF_C4"/>
    <property type="match status" value="1"/>
</dbReference>
<dbReference type="SMART" id="SM00356">
    <property type="entry name" value="ZnF_C3H1"/>
    <property type="match status" value="2"/>
</dbReference>
<comment type="caution">
    <text evidence="21">The sequence shown here is derived from an EMBL/GenBank/DDBJ whole genome shotgun (WGS) entry which is preliminary data.</text>
</comment>
<keyword evidence="8" id="KW-0221">Differentiation</keyword>
<dbReference type="InterPro" id="IPR017907">
    <property type="entry name" value="Znf_RING_CS"/>
</dbReference>
<keyword evidence="17" id="KW-0090">Biological rhythms</keyword>
<dbReference type="PROSITE" id="PS51030">
    <property type="entry name" value="NUCLEAR_REC_DBD_2"/>
    <property type="match status" value="1"/>
</dbReference>
<evidence type="ECO:0000256" key="7">
    <source>
        <dbReference type="ARBA" id="ARBA00022771"/>
    </source>
</evidence>
<evidence type="ECO:0000313" key="22">
    <source>
        <dbReference type="Proteomes" id="UP001166093"/>
    </source>
</evidence>
<comment type="similarity">
    <text evidence="2 17">Belongs to the nuclear hormone receptor family. NR1 subfamily.</text>
</comment>
<keyword evidence="7 16" id="KW-0863">Zinc-finger</keyword>
<evidence type="ECO:0000256" key="4">
    <source>
        <dbReference type="ARBA" id="ARBA00022679"/>
    </source>
</evidence>
<dbReference type="PANTHER" id="PTHR11224">
    <property type="entry name" value="MAKORIN-RELATED"/>
    <property type="match status" value="1"/>
</dbReference>
<dbReference type="EMBL" id="JAAWVQ010116204">
    <property type="protein sequence ID" value="MBN3282270.1"/>
    <property type="molecule type" value="Genomic_DNA"/>
</dbReference>
<dbReference type="Pfam" id="PF00642">
    <property type="entry name" value="zf-CCCH"/>
    <property type="match status" value="1"/>
</dbReference>
<comment type="subunit">
    <text evidence="17">Heterodimer with other nuclear receptors.</text>
</comment>
<keyword evidence="14 17" id="KW-0675">Receptor</keyword>
<evidence type="ECO:0000259" key="19">
    <source>
        <dbReference type="PROSITE" id="PS50103"/>
    </source>
</evidence>
<evidence type="ECO:0000256" key="3">
    <source>
        <dbReference type="ARBA" id="ARBA00022490"/>
    </source>
</evidence>
<dbReference type="InterPro" id="IPR013083">
    <property type="entry name" value="Znf_RING/FYVE/PHD"/>
</dbReference>
<keyword evidence="6" id="KW-0677">Repeat</keyword>
<keyword evidence="5 16" id="KW-0479">Metal-binding</keyword>
<evidence type="ECO:0000313" key="21">
    <source>
        <dbReference type="EMBL" id="MBN3282270.1"/>
    </source>
</evidence>
<feature type="domain" description="C3H1-type" evidence="19">
    <location>
        <begin position="485"/>
        <end position="512"/>
    </location>
</feature>
<dbReference type="Pfam" id="PF00097">
    <property type="entry name" value="zf-C3HC4"/>
    <property type="match status" value="1"/>
</dbReference>
<keyword evidence="11 17" id="KW-0805">Transcription regulation</keyword>
<dbReference type="Gene3D" id="1.10.565.10">
    <property type="entry name" value="Retinoid X Receptor"/>
    <property type="match status" value="1"/>
</dbReference>
<keyword evidence="12 17" id="KW-0238">DNA-binding</keyword>
<evidence type="ECO:0000256" key="12">
    <source>
        <dbReference type="ARBA" id="ARBA00023125"/>
    </source>
</evidence>
<feature type="domain" description="RING-type" evidence="18">
    <location>
        <begin position="558"/>
        <end position="612"/>
    </location>
</feature>
<dbReference type="PANTHER" id="PTHR11224:SF17">
    <property type="entry name" value="E3 UBIQUITIN-PROTEIN LIGASE MAKORIN-2"/>
    <property type="match status" value="1"/>
</dbReference>
<dbReference type="SUPFAM" id="SSF57850">
    <property type="entry name" value="RING/U-box"/>
    <property type="match status" value="1"/>
</dbReference>
<gene>
    <name evidence="21" type="primary">Mkrn2_0</name>
    <name evidence="17" type="synonym">PPARG</name>
    <name evidence="21" type="ORF">GTO93_0017846</name>
</gene>
<evidence type="ECO:0000256" key="6">
    <source>
        <dbReference type="ARBA" id="ARBA00022737"/>
    </source>
</evidence>
<dbReference type="InterPro" id="IPR003074">
    <property type="entry name" value="1Cnucl_rcpt"/>
</dbReference>
<keyword evidence="17" id="KW-0010">Activator</keyword>
<feature type="non-terminal residue" evidence="21">
    <location>
        <position position="740"/>
    </location>
</feature>
<dbReference type="InterPro" id="IPR001628">
    <property type="entry name" value="Znf_hrmn_rcpt"/>
</dbReference>
<dbReference type="SUPFAM" id="SSF57716">
    <property type="entry name" value="Glucocorticoid receptor-like (DNA-binding domain)"/>
    <property type="match status" value="1"/>
</dbReference>
<keyword evidence="21" id="KW-0436">Ligase</keyword>
<keyword evidence="10 16" id="KW-0862">Zinc</keyword>
<keyword evidence="3 17" id="KW-0963">Cytoplasm</keyword>
<name>A0ABS2Y7Y5_POLSP</name>